<protein>
    <recommendedName>
        <fullName evidence="2">[RNA-polymerase]-subunit kinase</fullName>
        <ecNumber evidence="2">2.7.11.23</ecNumber>
    </recommendedName>
</protein>
<feature type="compositionally biased region" description="Low complexity" evidence="9">
    <location>
        <begin position="354"/>
        <end position="369"/>
    </location>
</feature>
<evidence type="ECO:0000256" key="4">
    <source>
        <dbReference type="ARBA" id="ARBA00022679"/>
    </source>
</evidence>
<organism evidence="11 12">
    <name type="scientific">Caligus rogercresseyi</name>
    <name type="common">Sea louse</name>
    <dbReference type="NCBI Taxonomy" id="217165"/>
    <lineage>
        <taxon>Eukaryota</taxon>
        <taxon>Metazoa</taxon>
        <taxon>Ecdysozoa</taxon>
        <taxon>Arthropoda</taxon>
        <taxon>Crustacea</taxon>
        <taxon>Multicrustacea</taxon>
        <taxon>Hexanauplia</taxon>
        <taxon>Copepoda</taxon>
        <taxon>Siphonostomatoida</taxon>
        <taxon>Caligidae</taxon>
        <taxon>Caligus</taxon>
    </lineage>
</organism>
<dbReference type="InterPro" id="IPR050108">
    <property type="entry name" value="CDK"/>
</dbReference>
<dbReference type="SMART" id="SM00220">
    <property type="entry name" value="S_TKc"/>
    <property type="match status" value="1"/>
</dbReference>
<evidence type="ECO:0000256" key="1">
    <source>
        <dbReference type="ARBA" id="ARBA00006485"/>
    </source>
</evidence>
<evidence type="ECO:0000256" key="6">
    <source>
        <dbReference type="ARBA" id="ARBA00022777"/>
    </source>
</evidence>
<dbReference type="InterPro" id="IPR000719">
    <property type="entry name" value="Prot_kinase_dom"/>
</dbReference>
<feature type="non-terminal residue" evidence="11">
    <location>
        <position position="1"/>
    </location>
</feature>
<dbReference type="OrthoDB" id="28397at2759"/>
<dbReference type="PANTHER" id="PTHR24056">
    <property type="entry name" value="CELL DIVISION PROTEIN KINASE"/>
    <property type="match status" value="1"/>
</dbReference>
<dbReference type="Gene3D" id="3.30.200.20">
    <property type="entry name" value="Phosphorylase Kinase, domain 1"/>
    <property type="match status" value="1"/>
</dbReference>
<dbReference type="EMBL" id="CP045901">
    <property type="protein sequence ID" value="QQP37385.1"/>
    <property type="molecule type" value="Genomic_DNA"/>
</dbReference>
<evidence type="ECO:0000313" key="11">
    <source>
        <dbReference type="EMBL" id="QQP37385.1"/>
    </source>
</evidence>
<keyword evidence="5" id="KW-0547">Nucleotide-binding</keyword>
<evidence type="ECO:0000256" key="5">
    <source>
        <dbReference type="ARBA" id="ARBA00022741"/>
    </source>
</evidence>
<evidence type="ECO:0000256" key="7">
    <source>
        <dbReference type="ARBA" id="ARBA00022840"/>
    </source>
</evidence>
<dbReference type="GO" id="GO:0030332">
    <property type="term" value="F:cyclin binding"/>
    <property type="evidence" value="ECO:0007669"/>
    <property type="project" value="TreeGrafter"/>
</dbReference>
<keyword evidence="6" id="KW-0418">Kinase</keyword>
<dbReference type="GO" id="GO:0008353">
    <property type="term" value="F:RNA polymerase II CTD heptapeptide repeat kinase activity"/>
    <property type="evidence" value="ECO:0007669"/>
    <property type="project" value="UniProtKB-EC"/>
</dbReference>
<evidence type="ECO:0000256" key="3">
    <source>
        <dbReference type="ARBA" id="ARBA00022527"/>
    </source>
</evidence>
<keyword evidence="3" id="KW-0723">Serine/threonine-protein kinase</keyword>
<dbReference type="Gene3D" id="1.10.510.10">
    <property type="entry name" value="Transferase(Phosphotransferase) domain 1"/>
    <property type="match status" value="1"/>
</dbReference>
<dbReference type="Pfam" id="PF00069">
    <property type="entry name" value="Pkinase"/>
    <property type="match status" value="1"/>
</dbReference>
<evidence type="ECO:0000259" key="10">
    <source>
        <dbReference type="PROSITE" id="PS50011"/>
    </source>
</evidence>
<dbReference type="AlphaFoldDB" id="A0A7T8GTA7"/>
<reference evidence="12" key="1">
    <citation type="submission" date="2021-01" db="EMBL/GenBank/DDBJ databases">
        <title>Caligus Genome Assembly.</title>
        <authorList>
            <person name="Gallardo-Escarate C."/>
        </authorList>
    </citation>
    <scope>NUCLEOTIDE SEQUENCE [LARGE SCALE GENOMIC DNA]</scope>
</reference>
<name>A0A7T8GTA7_CALRO</name>
<feature type="region of interest" description="Disordered" evidence="9">
    <location>
        <begin position="345"/>
        <end position="369"/>
    </location>
</feature>
<dbReference type="GO" id="GO:0005524">
    <property type="term" value="F:ATP binding"/>
    <property type="evidence" value="ECO:0007669"/>
    <property type="project" value="UniProtKB-KW"/>
</dbReference>
<accession>A0A7T8GTA7</accession>
<dbReference type="PANTHER" id="PTHR24056:SF546">
    <property type="entry name" value="CYCLIN-DEPENDENT KINASE 12"/>
    <property type="match status" value="1"/>
</dbReference>
<dbReference type="EC" id="2.7.11.23" evidence="2"/>
<dbReference type="PROSITE" id="PS50011">
    <property type="entry name" value="PROTEIN_KINASE_DOM"/>
    <property type="match status" value="1"/>
</dbReference>
<gene>
    <name evidence="11" type="ORF">FKW44_017628</name>
</gene>
<dbReference type="InterPro" id="IPR011009">
    <property type="entry name" value="Kinase-like_dom_sf"/>
</dbReference>
<comment type="similarity">
    <text evidence="1">Belongs to the protein kinase superfamily. CMGC Ser/Thr protein kinase family. CDC2/CDKX subfamily.</text>
</comment>
<proteinExistence type="inferred from homology"/>
<dbReference type="GO" id="GO:0008024">
    <property type="term" value="C:cyclin/CDK positive transcription elongation factor complex"/>
    <property type="evidence" value="ECO:0007669"/>
    <property type="project" value="TreeGrafter"/>
</dbReference>
<evidence type="ECO:0000313" key="12">
    <source>
        <dbReference type="Proteomes" id="UP000595437"/>
    </source>
</evidence>
<dbReference type="SUPFAM" id="SSF56112">
    <property type="entry name" value="Protein kinase-like (PK-like)"/>
    <property type="match status" value="1"/>
</dbReference>
<dbReference type="FunFam" id="1.10.510.10:FF:000415">
    <property type="entry name" value="CMGC/CDK/CRK7 protein kinase, variant"/>
    <property type="match status" value="1"/>
</dbReference>
<sequence length="369" mass="42235">VIGKAPPTLMCEDGSDWGQRSVDLYEVVDKVGEGSYGEVFKAVRKYNDRQTPEQDEIRTRRRAFPSRRAGDHILRQLRHPNIIKLLEIVTDKESALNLFNRDKGSFYLVFEFMDHDLVGLLDSGFVEFSPEVIASIMKQLLEGLAFCHSKNFLHRDIKCSNILINNKGEVKLADFGLARLYSAEDNTRPYTNRVITLWYRPPELLLGEECYGPSVDVWSCGCILGELFNRKPLFPSNEELIQLANISKLCGTPSPANWPNVTHLPRFTSFKPKKVHKRRLREEFAFLPPAALDLFDSMLTLDPSQRVSAGQALRGEWLRNLDPKSLPRPNLPDYQDCHELWSKKRKKKLKEQAKASAEAQQLSELPPKQ</sequence>
<feature type="domain" description="Protein kinase" evidence="10">
    <location>
        <begin position="25"/>
        <end position="318"/>
    </location>
</feature>
<evidence type="ECO:0000256" key="9">
    <source>
        <dbReference type="SAM" id="MobiDB-lite"/>
    </source>
</evidence>
<evidence type="ECO:0000256" key="8">
    <source>
        <dbReference type="ARBA" id="ARBA00049280"/>
    </source>
</evidence>
<comment type="catalytic activity">
    <reaction evidence="8">
        <text>[DNA-directed RNA polymerase] + ATP = phospho-[DNA-directed RNA polymerase] + ADP + H(+)</text>
        <dbReference type="Rhea" id="RHEA:10216"/>
        <dbReference type="Rhea" id="RHEA-COMP:11321"/>
        <dbReference type="Rhea" id="RHEA-COMP:11322"/>
        <dbReference type="ChEBI" id="CHEBI:15378"/>
        <dbReference type="ChEBI" id="CHEBI:30616"/>
        <dbReference type="ChEBI" id="CHEBI:43176"/>
        <dbReference type="ChEBI" id="CHEBI:68546"/>
        <dbReference type="ChEBI" id="CHEBI:456216"/>
        <dbReference type="EC" id="2.7.11.23"/>
    </reaction>
</comment>
<keyword evidence="7" id="KW-0067">ATP-binding</keyword>
<keyword evidence="12" id="KW-1185">Reference proteome</keyword>
<dbReference type="Proteomes" id="UP000595437">
    <property type="component" value="Chromosome 12"/>
</dbReference>
<evidence type="ECO:0000256" key="2">
    <source>
        <dbReference type="ARBA" id="ARBA00012409"/>
    </source>
</evidence>
<dbReference type="GO" id="GO:0032968">
    <property type="term" value="P:positive regulation of transcription elongation by RNA polymerase II"/>
    <property type="evidence" value="ECO:0007669"/>
    <property type="project" value="TreeGrafter"/>
</dbReference>
<keyword evidence="4" id="KW-0808">Transferase</keyword>
<dbReference type="PROSITE" id="PS00108">
    <property type="entry name" value="PROTEIN_KINASE_ST"/>
    <property type="match status" value="1"/>
</dbReference>
<dbReference type="InterPro" id="IPR008271">
    <property type="entry name" value="Ser/Thr_kinase_AS"/>
</dbReference>